<reference evidence="2" key="2">
    <citation type="journal article" date="2015" name="Data Brief">
        <title>Shoot transcriptome of the giant reed, Arundo donax.</title>
        <authorList>
            <person name="Barrero R.A."/>
            <person name="Guerrero F.D."/>
            <person name="Moolhuijzen P."/>
            <person name="Goolsby J.A."/>
            <person name="Tidwell J."/>
            <person name="Bellgard S.E."/>
            <person name="Bellgard M.I."/>
        </authorList>
    </citation>
    <scope>NUCLEOTIDE SEQUENCE</scope>
    <source>
        <tissue evidence="2">Shoot tissue taken approximately 20 cm above the soil surface</tissue>
    </source>
</reference>
<dbReference type="AlphaFoldDB" id="A0A0A9EWJ8"/>
<sequence length="49" mass="5880">MSHKKVQLIALNLKLTYTLLRLFLNFLLLVRLESKRKIKDKLKFTSHIL</sequence>
<dbReference type="EMBL" id="GBRH01193424">
    <property type="protein sequence ID" value="JAE04472.1"/>
    <property type="molecule type" value="Transcribed_RNA"/>
</dbReference>
<protein>
    <submittedName>
        <fullName evidence="2">Uncharacterized protein</fullName>
    </submittedName>
</protein>
<keyword evidence="1" id="KW-1133">Transmembrane helix</keyword>
<keyword evidence="1" id="KW-0812">Transmembrane</keyword>
<evidence type="ECO:0000256" key="1">
    <source>
        <dbReference type="SAM" id="Phobius"/>
    </source>
</evidence>
<organism evidence="2">
    <name type="scientific">Arundo donax</name>
    <name type="common">Giant reed</name>
    <name type="synonym">Donax arundinaceus</name>
    <dbReference type="NCBI Taxonomy" id="35708"/>
    <lineage>
        <taxon>Eukaryota</taxon>
        <taxon>Viridiplantae</taxon>
        <taxon>Streptophyta</taxon>
        <taxon>Embryophyta</taxon>
        <taxon>Tracheophyta</taxon>
        <taxon>Spermatophyta</taxon>
        <taxon>Magnoliopsida</taxon>
        <taxon>Liliopsida</taxon>
        <taxon>Poales</taxon>
        <taxon>Poaceae</taxon>
        <taxon>PACMAD clade</taxon>
        <taxon>Arundinoideae</taxon>
        <taxon>Arundineae</taxon>
        <taxon>Arundo</taxon>
    </lineage>
</organism>
<feature type="transmembrane region" description="Helical" evidence="1">
    <location>
        <begin position="15"/>
        <end position="32"/>
    </location>
</feature>
<evidence type="ECO:0000313" key="2">
    <source>
        <dbReference type="EMBL" id="JAE04472.1"/>
    </source>
</evidence>
<accession>A0A0A9EWJ8</accession>
<proteinExistence type="predicted"/>
<keyword evidence="1" id="KW-0472">Membrane</keyword>
<name>A0A0A9EWJ8_ARUDO</name>
<reference evidence="2" key="1">
    <citation type="submission" date="2014-09" db="EMBL/GenBank/DDBJ databases">
        <authorList>
            <person name="Magalhaes I.L.F."/>
            <person name="Oliveira U."/>
            <person name="Santos F.R."/>
            <person name="Vidigal T.H.D.A."/>
            <person name="Brescovit A.D."/>
            <person name="Santos A.J."/>
        </authorList>
    </citation>
    <scope>NUCLEOTIDE SEQUENCE</scope>
    <source>
        <tissue evidence="2">Shoot tissue taken approximately 20 cm above the soil surface</tissue>
    </source>
</reference>